<gene>
    <name evidence="4" type="ORF">GA0070624_4913</name>
</gene>
<accession>A0A1C6SXU1</accession>
<sequence>MKQTYEATEHGATGSAPGPRARRSVRLVGLDGIRGLAALFVVLHHCYLSAFPGYPVNTGPTWAAWLLYGHLAVVVFIVLSGFSLAVTPARSGWRLGGKVRFVHRRAWRILPPYWAALTFSLLVAWLIVPQPGEGVPTAKSVVVYGLLLQDLFGSPTPNGAFWSIAIEAQLYVVFPLLLLLLRRAGAVVTLGLVGAVVTAIGVVAPRLPIVDMLMRLTPAFAVLFAMGMVAAGVTAAGERVRRLPWAWLAALAAAPVFAVLWWRGSVWWDRNHFWADFALGPAVALLLAALATGRPAALVRLLDTRPVRSLGTFSYSLYLIHAPIVVAIKHVFVAPYVTAGMPVFVVTLMLAVPTAVLTARLFAAVFEIPFQQYRSWAPLRAAARARCARWRRVPQVAERGRKEYRDAEVVANEVAERG</sequence>
<dbReference type="InterPro" id="IPR002656">
    <property type="entry name" value="Acyl_transf_3_dom"/>
</dbReference>
<dbReference type="OrthoDB" id="5242306at2"/>
<evidence type="ECO:0000256" key="2">
    <source>
        <dbReference type="SAM" id="Phobius"/>
    </source>
</evidence>
<feature type="transmembrane region" description="Helical" evidence="2">
    <location>
        <begin position="160"/>
        <end position="180"/>
    </location>
</feature>
<feature type="transmembrane region" description="Helical" evidence="2">
    <location>
        <begin position="187"/>
        <end position="204"/>
    </location>
</feature>
<feature type="domain" description="Acyltransferase 3" evidence="3">
    <location>
        <begin position="28"/>
        <end position="358"/>
    </location>
</feature>
<keyword evidence="4" id="KW-0378">Hydrolase</keyword>
<keyword evidence="4" id="KW-0808">Transferase</keyword>
<dbReference type="EMBL" id="FMHV01000002">
    <property type="protein sequence ID" value="SCL34142.1"/>
    <property type="molecule type" value="Genomic_DNA"/>
</dbReference>
<dbReference type="InterPro" id="IPR050879">
    <property type="entry name" value="Acyltransferase_3"/>
</dbReference>
<protein>
    <submittedName>
        <fullName evidence="4">Peptidoglycan/LPS O-acetylase OafA/YrhL, contains acyltransferase and SGNH-hydrolase domains</fullName>
    </submittedName>
</protein>
<feature type="transmembrane region" description="Helical" evidence="2">
    <location>
        <begin position="62"/>
        <end position="86"/>
    </location>
</feature>
<dbReference type="RefSeq" id="WP_091344978.1">
    <property type="nucleotide sequence ID" value="NZ_FMHV01000002.1"/>
</dbReference>
<feature type="transmembrane region" description="Helical" evidence="2">
    <location>
        <begin position="216"/>
        <end position="236"/>
    </location>
</feature>
<feature type="transmembrane region" description="Helical" evidence="2">
    <location>
        <begin position="243"/>
        <end position="262"/>
    </location>
</feature>
<dbReference type="AlphaFoldDB" id="A0A1C6SXU1"/>
<feature type="transmembrane region" description="Helical" evidence="2">
    <location>
        <begin position="315"/>
        <end position="337"/>
    </location>
</feature>
<dbReference type="PANTHER" id="PTHR23028">
    <property type="entry name" value="ACETYLTRANSFERASE"/>
    <property type="match status" value="1"/>
</dbReference>
<dbReference type="GO" id="GO:0016747">
    <property type="term" value="F:acyltransferase activity, transferring groups other than amino-acyl groups"/>
    <property type="evidence" value="ECO:0007669"/>
    <property type="project" value="InterPro"/>
</dbReference>
<dbReference type="GO" id="GO:0000271">
    <property type="term" value="P:polysaccharide biosynthetic process"/>
    <property type="evidence" value="ECO:0007669"/>
    <property type="project" value="TreeGrafter"/>
</dbReference>
<dbReference type="STRING" id="568872.GA0070624_4913"/>
<feature type="region of interest" description="Disordered" evidence="1">
    <location>
        <begin position="1"/>
        <end position="20"/>
    </location>
</feature>
<dbReference type="GO" id="GO:0016787">
    <property type="term" value="F:hydrolase activity"/>
    <property type="evidence" value="ECO:0007669"/>
    <property type="project" value="UniProtKB-KW"/>
</dbReference>
<evidence type="ECO:0000256" key="1">
    <source>
        <dbReference type="SAM" id="MobiDB-lite"/>
    </source>
</evidence>
<evidence type="ECO:0000259" key="3">
    <source>
        <dbReference type="Pfam" id="PF01757"/>
    </source>
</evidence>
<dbReference type="Proteomes" id="UP000199413">
    <property type="component" value="Unassembled WGS sequence"/>
</dbReference>
<reference evidence="5" key="1">
    <citation type="submission" date="2016-06" db="EMBL/GenBank/DDBJ databases">
        <authorList>
            <person name="Varghese N."/>
            <person name="Submissions Spin"/>
        </authorList>
    </citation>
    <scope>NUCLEOTIDE SEQUENCE [LARGE SCALE GENOMIC DNA]</scope>
    <source>
        <strain evidence="5">DSM 45431</strain>
    </source>
</reference>
<feature type="transmembrane region" description="Helical" evidence="2">
    <location>
        <begin position="343"/>
        <end position="366"/>
    </location>
</feature>
<feature type="transmembrane region" description="Helical" evidence="2">
    <location>
        <begin position="282"/>
        <end position="303"/>
    </location>
</feature>
<proteinExistence type="predicted"/>
<evidence type="ECO:0000313" key="5">
    <source>
        <dbReference type="Proteomes" id="UP000199413"/>
    </source>
</evidence>
<feature type="transmembrane region" description="Helical" evidence="2">
    <location>
        <begin position="32"/>
        <end position="50"/>
    </location>
</feature>
<keyword evidence="2" id="KW-1133">Transmembrane helix</keyword>
<dbReference type="GO" id="GO:0016020">
    <property type="term" value="C:membrane"/>
    <property type="evidence" value="ECO:0007669"/>
    <property type="project" value="TreeGrafter"/>
</dbReference>
<keyword evidence="2" id="KW-0472">Membrane</keyword>
<name>A0A1C6SXU1_9ACTN</name>
<evidence type="ECO:0000313" key="4">
    <source>
        <dbReference type="EMBL" id="SCL34142.1"/>
    </source>
</evidence>
<dbReference type="Pfam" id="PF01757">
    <property type="entry name" value="Acyl_transf_3"/>
    <property type="match status" value="1"/>
</dbReference>
<keyword evidence="4" id="KW-0012">Acyltransferase</keyword>
<feature type="transmembrane region" description="Helical" evidence="2">
    <location>
        <begin position="107"/>
        <end position="128"/>
    </location>
</feature>
<keyword evidence="2" id="KW-0812">Transmembrane</keyword>
<dbReference type="PANTHER" id="PTHR23028:SF131">
    <property type="entry name" value="BLR2367 PROTEIN"/>
    <property type="match status" value="1"/>
</dbReference>
<keyword evidence="5" id="KW-1185">Reference proteome</keyword>
<organism evidence="4 5">
    <name type="scientific">Micromonospora rhizosphaerae</name>
    <dbReference type="NCBI Taxonomy" id="568872"/>
    <lineage>
        <taxon>Bacteria</taxon>
        <taxon>Bacillati</taxon>
        <taxon>Actinomycetota</taxon>
        <taxon>Actinomycetes</taxon>
        <taxon>Micromonosporales</taxon>
        <taxon>Micromonosporaceae</taxon>
        <taxon>Micromonospora</taxon>
    </lineage>
</organism>